<name>J9G5U0_9ZZZZ</name>
<organism evidence="1">
    <name type="scientific">gut metagenome</name>
    <dbReference type="NCBI Taxonomy" id="749906"/>
    <lineage>
        <taxon>unclassified sequences</taxon>
        <taxon>metagenomes</taxon>
        <taxon>organismal metagenomes</taxon>
    </lineage>
</organism>
<proteinExistence type="predicted"/>
<sequence length="307" mass="33146">MTAIPVGSQRIGRTEIIERSEFLIVDTDIGTAAAERKRLQSEVKRLLVGTARYRENQYFSVAGVINRCHTVVALTREGYGAPATLCFLRISKAVHIIVASAPTTAADDDAAIGQFFGLGFVRSRGNGGNVSSAQYLPVYTEIVRIEHIVTHGVIDVTHQCGTVKAVMATHLRVAALVNLTRTDKHGTDGPTLGVVKLRIDAFCEIRRCRPSFTEVRTYKTSNALVMFARSVGERNVTRAAQHKYIVGFTVSYDTGVAKSRVKGVFGILALTFNNGRNVIPGFTLIVAHTGMKVNAAVGTTGKANVLA</sequence>
<evidence type="ECO:0000313" key="1">
    <source>
        <dbReference type="EMBL" id="EJW94884.1"/>
    </source>
</evidence>
<dbReference type="EMBL" id="AMCI01006126">
    <property type="protein sequence ID" value="EJW94884.1"/>
    <property type="molecule type" value="Genomic_DNA"/>
</dbReference>
<comment type="caution">
    <text evidence="1">The sequence shown here is derived from an EMBL/GenBank/DDBJ whole genome shotgun (WGS) entry which is preliminary data.</text>
</comment>
<protein>
    <submittedName>
        <fullName evidence="1">Uncharacterized protein</fullName>
    </submittedName>
</protein>
<accession>J9G5U0</accession>
<reference evidence="1" key="1">
    <citation type="journal article" date="2012" name="PLoS ONE">
        <title>Gene sets for utilization of primary and secondary nutrition supplies in the distal gut of endangered iberian lynx.</title>
        <authorList>
            <person name="Alcaide M."/>
            <person name="Messina E."/>
            <person name="Richter M."/>
            <person name="Bargiela R."/>
            <person name="Peplies J."/>
            <person name="Huws S.A."/>
            <person name="Newbold C.J."/>
            <person name="Golyshin P.N."/>
            <person name="Simon M.A."/>
            <person name="Lopez G."/>
            <person name="Yakimov M.M."/>
            <person name="Ferrer M."/>
        </authorList>
    </citation>
    <scope>NUCLEOTIDE SEQUENCE</scope>
</reference>
<gene>
    <name evidence="1" type="ORF">EVA_17007</name>
</gene>
<dbReference type="AlphaFoldDB" id="J9G5U0"/>